<reference evidence="3 4" key="1">
    <citation type="submission" date="2024-12" db="EMBL/GenBank/DDBJ databases">
        <title>The unique morphological basis and parallel evolutionary history of personate flowers in Penstemon.</title>
        <authorList>
            <person name="Depatie T.H."/>
            <person name="Wessinger C.A."/>
        </authorList>
    </citation>
    <scope>NUCLEOTIDE SEQUENCE [LARGE SCALE GENOMIC DNA]</scope>
    <source>
        <strain evidence="3">WTNN_2</strain>
        <tissue evidence="3">Leaf</tissue>
    </source>
</reference>
<dbReference type="PROSITE" id="PS51180">
    <property type="entry name" value="BRO1"/>
    <property type="match status" value="1"/>
</dbReference>
<comment type="similarity">
    <text evidence="1">Belongs to the BROX family.</text>
</comment>
<comment type="caution">
    <text evidence="3">The sequence shown here is derived from an EMBL/GenBank/DDBJ whole genome shotgun (WGS) entry which is preliminary data.</text>
</comment>
<dbReference type="EMBL" id="JBJXBP010000005">
    <property type="protein sequence ID" value="KAL3829443.1"/>
    <property type="molecule type" value="Genomic_DNA"/>
</dbReference>
<dbReference type="CDD" id="cd09034">
    <property type="entry name" value="BRO1_Alix_like"/>
    <property type="match status" value="1"/>
</dbReference>
<dbReference type="PANTHER" id="PTHR23032">
    <property type="entry name" value="BRO1 DOMAIN-CONTAINING PROTEIN BROX"/>
    <property type="match status" value="1"/>
</dbReference>
<evidence type="ECO:0000313" key="3">
    <source>
        <dbReference type="EMBL" id="KAL3829443.1"/>
    </source>
</evidence>
<dbReference type="PANTHER" id="PTHR23032:SF2">
    <property type="entry name" value="ENDOSOMAL TARGETING BRO1-LIKE DOMAIN-CONTAINING PROTEIN"/>
    <property type="match status" value="1"/>
</dbReference>
<proteinExistence type="inferred from homology"/>
<dbReference type="Pfam" id="PF03097">
    <property type="entry name" value="BRO1"/>
    <property type="match status" value="1"/>
</dbReference>
<protein>
    <recommendedName>
        <fullName evidence="2">BRO1 domain-containing protein</fullName>
    </recommendedName>
</protein>
<keyword evidence="4" id="KW-1185">Reference proteome</keyword>
<dbReference type="Proteomes" id="UP001634393">
    <property type="component" value="Unassembled WGS sequence"/>
</dbReference>
<dbReference type="AlphaFoldDB" id="A0ABD3SZ54"/>
<feature type="domain" description="BRO1" evidence="2">
    <location>
        <begin position="6"/>
        <end position="422"/>
    </location>
</feature>
<dbReference type="Gene3D" id="1.25.40.280">
    <property type="entry name" value="alix/aip1 like domains"/>
    <property type="match status" value="1"/>
</dbReference>
<accession>A0ABD3SZ54</accession>
<name>A0ABD3SZ54_9LAMI</name>
<dbReference type="InterPro" id="IPR004328">
    <property type="entry name" value="BRO1_dom"/>
</dbReference>
<sequence length="422" mass="47288">MGCTSSVYAIGTKKKENTIPEVSVFVPSLRIPIHSDHLHKTLRCLIPCSKDNLAHRISSLRNQIVLLAQHPTSTNAESGISEIQNALEEYLPLLLGLTIKEHGCQDSVEFKWKELETNGEQEICVSNSWFELLSVLHTMSMLTLTEANLKLIPKGNSLSERLVSPDCMRDVIDLFLKAAGYLNFCVHDVLPRLPHDIKKKLPADMQESALEATTNQALAQGTDLQLGLALQSKKATLSVKRRLSCEQLSFLAKAHCCLSEVKNIGATGKKQLLFLKWRYTEAKAAAYYYHGLILDKVADPSSRVSAMCCFLAAQELLVKSKKACLTFCLAHPITRAPPPWGAMKQLHEKIQEVVSKKTQNHCYIIDQEKLKMQILPDLPKFELSLQPDDYELPDLDSAWINCEKLEITGKGLFREDELSHVT</sequence>
<gene>
    <name evidence="3" type="ORF">ACJIZ3_018245</name>
</gene>
<evidence type="ECO:0000313" key="4">
    <source>
        <dbReference type="Proteomes" id="UP001634393"/>
    </source>
</evidence>
<evidence type="ECO:0000256" key="1">
    <source>
        <dbReference type="ARBA" id="ARBA00008901"/>
    </source>
</evidence>
<evidence type="ECO:0000259" key="2">
    <source>
        <dbReference type="PROSITE" id="PS51180"/>
    </source>
</evidence>
<dbReference type="InterPro" id="IPR038898">
    <property type="entry name" value="BROX"/>
</dbReference>
<dbReference type="SMART" id="SM01041">
    <property type="entry name" value="BRO1"/>
    <property type="match status" value="1"/>
</dbReference>
<dbReference type="InterPro" id="IPR038499">
    <property type="entry name" value="BRO1_sf"/>
</dbReference>
<organism evidence="3 4">
    <name type="scientific">Penstemon smallii</name>
    <dbReference type="NCBI Taxonomy" id="265156"/>
    <lineage>
        <taxon>Eukaryota</taxon>
        <taxon>Viridiplantae</taxon>
        <taxon>Streptophyta</taxon>
        <taxon>Embryophyta</taxon>
        <taxon>Tracheophyta</taxon>
        <taxon>Spermatophyta</taxon>
        <taxon>Magnoliopsida</taxon>
        <taxon>eudicotyledons</taxon>
        <taxon>Gunneridae</taxon>
        <taxon>Pentapetalae</taxon>
        <taxon>asterids</taxon>
        <taxon>lamiids</taxon>
        <taxon>Lamiales</taxon>
        <taxon>Plantaginaceae</taxon>
        <taxon>Cheloneae</taxon>
        <taxon>Penstemon</taxon>
    </lineage>
</organism>